<evidence type="ECO:0000313" key="2">
    <source>
        <dbReference type="EMBL" id="KTS12874.1"/>
    </source>
</evidence>
<dbReference type="SMART" id="SM00898">
    <property type="entry name" value="Fapy_DNA_glyco"/>
    <property type="match status" value="1"/>
</dbReference>
<dbReference type="InterPro" id="IPR035937">
    <property type="entry name" value="FPG_N"/>
</dbReference>
<name>A0A147F8H0_MICTE</name>
<dbReference type="Proteomes" id="UP000072189">
    <property type="component" value="Unassembled WGS sequence"/>
</dbReference>
<dbReference type="AlphaFoldDB" id="A0A147F8H0"/>
<proteinExistence type="predicted"/>
<dbReference type="RefSeq" id="WP_342626902.1">
    <property type="nucleotide sequence ID" value="NZ_LDRV01000042.1"/>
</dbReference>
<evidence type="ECO:0000313" key="3">
    <source>
        <dbReference type="Proteomes" id="UP000072189"/>
    </source>
</evidence>
<dbReference type="PROSITE" id="PS51068">
    <property type="entry name" value="FPG_CAT"/>
    <property type="match status" value="1"/>
</dbReference>
<dbReference type="SUPFAM" id="SSF81624">
    <property type="entry name" value="N-terminal domain of MutM-like DNA repair proteins"/>
    <property type="match status" value="1"/>
</dbReference>
<protein>
    <submittedName>
        <fullName evidence="2">DNA glycosylase</fullName>
    </submittedName>
</protein>
<reference evidence="2 3" key="1">
    <citation type="journal article" date="2016" name="Front. Microbiol.">
        <title>Genomic Resource of Rice Seed Associated Bacteria.</title>
        <authorList>
            <person name="Midha S."/>
            <person name="Bansal K."/>
            <person name="Sharma S."/>
            <person name="Kumar N."/>
            <person name="Patil P.P."/>
            <person name="Chaudhry V."/>
            <person name="Patil P.B."/>
        </authorList>
    </citation>
    <scope>NUCLEOTIDE SEQUENCE [LARGE SCALE GENOMIC DNA]</scope>
    <source>
        <strain evidence="2 3">RSA3</strain>
    </source>
</reference>
<sequence>MPEGDTVYRAAAKLSAALTGKVVTRFDIRVPGSATADLRGEPVHGVAARGKHLLHRIGGYTLHSHLQME</sequence>
<feature type="domain" description="Formamidopyrimidine-DNA glycosylase catalytic" evidence="1">
    <location>
        <begin position="2"/>
        <end position="69"/>
    </location>
</feature>
<evidence type="ECO:0000259" key="1">
    <source>
        <dbReference type="PROSITE" id="PS51068"/>
    </source>
</evidence>
<feature type="non-terminal residue" evidence="2">
    <location>
        <position position="69"/>
    </location>
</feature>
<dbReference type="EMBL" id="LDRV01000042">
    <property type="protein sequence ID" value="KTS12874.1"/>
    <property type="molecule type" value="Genomic_DNA"/>
</dbReference>
<dbReference type="GO" id="GO:0006284">
    <property type="term" value="P:base-excision repair"/>
    <property type="evidence" value="ECO:0007669"/>
    <property type="project" value="InterPro"/>
</dbReference>
<dbReference type="Gene3D" id="3.20.190.10">
    <property type="entry name" value="MutM-like, N-terminal"/>
    <property type="match status" value="1"/>
</dbReference>
<dbReference type="Pfam" id="PF01149">
    <property type="entry name" value="Fapy_DNA_glyco"/>
    <property type="match status" value="1"/>
</dbReference>
<dbReference type="InterPro" id="IPR012319">
    <property type="entry name" value="FPG_cat"/>
</dbReference>
<dbReference type="GO" id="GO:0008270">
    <property type="term" value="F:zinc ion binding"/>
    <property type="evidence" value="ECO:0007669"/>
    <property type="project" value="InterPro"/>
</dbReference>
<accession>A0A147F8H0</accession>
<dbReference type="GO" id="GO:0019104">
    <property type="term" value="F:DNA N-glycosylase activity"/>
    <property type="evidence" value="ECO:0007669"/>
    <property type="project" value="InterPro"/>
</dbReference>
<organism evidence="2 3">
    <name type="scientific">Microbacterium testaceum</name>
    <name type="common">Aureobacterium testaceum</name>
    <name type="synonym">Brevibacterium testaceum</name>
    <dbReference type="NCBI Taxonomy" id="2033"/>
    <lineage>
        <taxon>Bacteria</taxon>
        <taxon>Bacillati</taxon>
        <taxon>Actinomycetota</taxon>
        <taxon>Actinomycetes</taxon>
        <taxon>Micrococcales</taxon>
        <taxon>Microbacteriaceae</taxon>
        <taxon>Microbacterium</taxon>
    </lineage>
</organism>
<gene>
    <name evidence="2" type="ORF">RSA3_07640</name>
</gene>
<comment type="caution">
    <text evidence="2">The sequence shown here is derived from an EMBL/GenBank/DDBJ whole genome shotgun (WGS) entry which is preliminary data.</text>
</comment>
<dbReference type="GO" id="GO:0003906">
    <property type="term" value="F:DNA-(apurinic or apyrimidinic site) endonuclease activity"/>
    <property type="evidence" value="ECO:0007669"/>
    <property type="project" value="InterPro"/>
</dbReference>